<sequence length="154" mass="17110">MNITHVPVANTGMLIRKPVAEVFEAFVDPAITSRFWFSHGSARLQAGRQVRWDWQMYDVSVQVAVKAVEQDRRILIEWGNPDAATTVEWQFTARPDHTTFVDITNRGFQGNGDEVVKQALDSTGGFVLVLAGAKAFLEHGIALNLVADRFPDGL</sequence>
<dbReference type="EMBL" id="JBEPSD010000002">
    <property type="protein sequence ID" value="MET4570296.1"/>
    <property type="molecule type" value="Genomic_DNA"/>
</dbReference>
<organism evidence="3 4">
    <name type="scientific">Rhodanobacter soli</name>
    <dbReference type="NCBI Taxonomy" id="590609"/>
    <lineage>
        <taxon>Bacteria</taxon>
        <taxon>Pseudomonadati</taxon>
        <taxon>Pseudomonadota</taxon>
        <taxon>Gammaproteobacteria</taxon>
        <taxon>Lysobacterales</taxon>
        <taxon>Rhodanobacteraceae</taxon>
        <taxon>Rhodanobacter</taxon>
    </lineage>
</organism>
<proteinExistence type="inferred from homology"/>
<feature type="domain" description="Activator of Hsp90 ATPase homologue 1/2-like C-terminal" evidence="2">
    <location>
        <begin position="18"/>
        <end position="115"/>
    </location>
</feature>
<evidence type="ECO:0000313" key="3">
    <source>
        <dbReference type="EMBL" id="MET4570296.1"/>
    </source>
</evidence>
<dbReference type="InterPro" id="IPR023393">
    <property type="entry name" value="START-like_dom_sf"/>
</dbReference>
<dbReference type="Pfam" id="PF08327">
    <property type="entry name" value="AHSA1"/>
    <property type="match status" value="1"/>
</dbReference>
<evidence type="ECO:0000313" key="4">
    <source>
        <dbReference type="Proteomes" id="UP001549251"/>
    </source>
</evidence>
<dbReference type="Proteomes" id="UP001549251">
    <property type="component" value="Unassembled WGS sequence"/>
</dbReference>
<dbReference type="CDD" id="cd08901">
    <property type="entry name" value="SRPBCC_CalC_Aha1-like_8"/>
    <property type="match status" value="1"/>
</dbReference>
<dbReference type="RefSeq" id="WP_354551072.1">
    <property type="nucleotide sequence ID" value="NZ_JBEPSD010000002.1"/>
</dbReference>
<gene>
    <name evidence="3" type="ORF">ABIE04_002657</name>
</gene>
<dbReference type="Gene3D" id="3.30.530.20">
    <property type="match status" value="1"/>
</dbReference>
<reference evidence="3 4" key="1">
    <citation type="submission" date="2024-06" db="EMBL/GenBank/DDBJ databases">
        <title>Sorghum-associated microbial communities from plants grown in Nebraska, USA.</title>
        <authorList>
            <person name="Schachtman D."/>
        </authorList>
    </citation>
    <scope>NUCLEOTIDE SEQUENCE [LARGE SCALE GENOMIC DNA]</scope>
    <source>
        <strain evidence="3 4">1757</strain>
    </source>
</reference>
<keyword evidence="4" id="KW-1185">Reference proteome</keyword>
<comment type="similarity">
    <text evidence="1">Belongs to the AHA1 family.</text>
</comment>
<evidence type="ECO:0000259" key="2">
    <source>
        <dbReference type="Pfam" id="PF08327"/>
    </source>
</evidence>
<evidence type="ECO:0000256" key="1">
    <source>
        <dbReference type="ARBA" id="ARBA00006817"/>
    </source>
</evidence>
<dbReference type="InterPro" id="IPR013538">
    <property type="entry name" value="ASHA1/2-like_C"/>
</dbReference>
<name>A0ABV2PZ31_9GAMM</name>
<accession>A0ABV2PZ31</accession>
<dbReference type="SUPFAM" id="SSF55961">
    <property type="entry name" value="Bet v1-like"/>
    <property type="match status" value="1"/>
</dbReference>
<comment type="caution">
    <text evidence="3">The sequence shown here is derived from an EMBL/GenBank/DDBJ whole genome shotgun (WGS) entry which is preliminary data.</text>
</comment>
<protein>
    <submittedName>
        <fullName evidence="3">Uncharacterized protein YndB with AHSA1/START domain</fullName>
    </submittedName>
</protein>